<gene>
    <name evidence="3" type="ORF">P5G46_10900</name>
</gene>
<evidence type="ECO:0000259" key="2">
    <source>
        <dbReference type="Pfam" id="PF00465"/>
    </source>
</evidence>
<dbReference type="GO" id="GO:0004022">
    <property type="term" value="F:alcohol dehydrogenase (NAD+) activity"/>
    <property type="evidence" value="ECO:0007669"/>
    <property type="project" value="UniProtKB-EC"/>
</dbReference>
<dbReference type="PANTHER" id="PTHR11496">
    <property type="entry name" value="ALCOHOL DEHYDROGENASE"/>
    <property type="match status" value="1"/>
</dbReference>
<proteinExistence type="predicted"/>
<accession>A0ABW9GKB5</accession>
<feature type="domain" description="Alcohol dehydrogenase iron-type/glycerol dehydrogenase GldA" evidence="2">
    <location>
        <begin position="24"/>
        <end position="171"/>
    </location>
</feature>
<evidence type="ECO:0000313" key="4">
    <source>
        <dbReference type="Proteomes" id="UP001630303"/>
    </source>
</evidence>
<dbReference type="Pfam" id="PF00465">
    <property type="entry name" value="Fe-ADH"/>
    <property type="match status" value="1"/>
</dbReference>
<dbReference type="EC" id="1.1.1.1" evidence="3"/>
<dbReference type="RefSeq" id="WP_239275740.1">
    <property type="nucleotide sequence ID" value="NZ_JAROCE010000003.1"/>
</dbReference>
<reference evidence="3 4" key="1">
    <citation type="submission" date="2023-03" db="EMBL/GenBank/DDBJ databases">
        <title>MT1 and MT2 Draft Genomes of Novel Species.</title>
        <authorList>
            <person name="Venkateswaran K."/>
        </authorList>
    </citation>
    <scope>NUCLEOTIDE SEQUENCE [LARGE SCALE GENOMIC DNA]</scope>
    <source>
        <strain evidence="3 4">IF8SW-P5</strain>
    </source>
</reference>
<protein>
    <submittedName>
        <fullName evidence="3">Iron-containing alcohol dehydrogenase</fullName>
        <ecNumber evidence="3">1.1.1.1</ecNumber>
    </submittedName>
</protein>
<dbReference type="EMBL" id="JAROCE010000003">
    <property type="protein sequence ID" value="MFM2721010.1"/>
    <property type="molecule type" value="Genomic_DNA"/>
</dbReference>
<name>A0ABW9GKB5_9MICO</name>
<dbReference type="PANTHER" id="PTHR11496:SF83">
    <property type="entry name" value="HYDROXYACID-OXOACID TRANSHYDROGENASE, MITOCHONDRIAL"/>
    <property type="match status" value="1"/>
</dbReference>
<dbReference type="InterPro" id="IPR039697">
    <property type="entry name" value="Alcohol_dehydrogenase_Fe"/>
</dbReference>
<comment type="caution">
    <text evidence="3">The sequence shown here is derived from an EMBL/GenBank/DDBJ whole genome shotgun (WGS) entry which is preliminary data.</text>
</comment>
<evidence type="ECO:0000256" key="1">
    <source>
        <dbReference type="ARBA" id="ARBA00023002"/>
    </source>
</evidence>
<dbReference type="SUPFAM" id="SSF56796">
    <property type="entry name" value="Dehydroquinate synthase-like"/>
    <property type="match status" value="1"/>
</dbReference>
<dbReference type="Proteomes" id="UP001630303">
    <property type="component" value="Unassembled WGS sequence"/>
</dbReference>
<organism evidence="3 4">
    <name type="scientific">Microbacterium mcarthurae</name>
    <dbReference type="NCBI Taxonomy" id="3035918"/>
    <lineage>
        <taxon>Bacteria</taxon>
        <taxon>Bacillati</taxon>
        <taxon>Actinomycetota</taxon>
        <taxon>Actinomycetes</taxon>
        <taxon>Micrococcales</taxon>
        <taxon>Microbacteriaceae</taxon>
        <taxon>Microbacterium</taxon>
    </lineage>
</organism>
<keyword evidence="4" id="KW-1185">Reference proteome</keyword>
<sequence>MTSLAPGLWLDARVVASVRPNESTDCLVVVDEALTDAPVLHRLEDALFAAGRSTRTLPLPPRATIEQALLLADVLASTPLVVAVGGGSVIDLVAIARAATNDDLRRRITSPQRSGAVMLPASATPAPRFIAVPTTVGTGAESSGIATVVVDGRRRLVIGPCMRPDAAVIDPLATASEPAPVRRGGILEIYLRLAGPYLASRDGDAVSDPLRIASARALLALDPARPESAIDIARISALSHSPLLALRDAPFGVRTWFLCTDLAQALGVPKTTVLGAIAPAIWARIADGDERWGNAQRLREFWSRTAGSSEGDDPADGLRTLAVQWGVASIPASLAKDLDIDALAESTARAWGWGLPMLRSLRPRDIADVYRDVLDPRHRAHPAAAGARADLRPVAHGVDSWTRTTERGEDE</sequence>
<dbReference type="InterPro" id="IPR001670">
    <property type="entry name" value="ADH_Fe/GldA"/>
</dbReference>
<keyword evidence="1 3" id="KW-0560">Oxidoreductase</keyword>
<evidence type="ECO:0000313" key="3">
    <source>
        <dbReference type="EMBL" id="MFM2721010.1"/>
    </source>
</evidence>
<dbReference type="Gene3D" id="3.40.50.1970">
    <property type="match status" value="1"/>
</dbReference>